<dbReference type="EMBL" id="FNQM01000039">
    <property type="protein sequence ID" value="SEB05006.1"/>
    <property type="molecule type" value="Genomic_DNA"/>
</dbReference>
<dbReference type="SUPFAM" id="SSF53474">
    <property type="entry name" value="alpha/beta-Hydrolases"/>
    <property type="match status" value="1"/>
</dbReference>
<feature type="chain" id="PRO_5011782615" description="Alpha/beta hydrolase" evidence="1">
    <location>
        <begin position="25"/>
        <end position="82"/>
    </location>
</feature>
<keyword evidence="3" id="KW-1185">Reference proteome</keyword>
<accession>A0A1H4G5W2</accession>
<dbReference type="STRING" id="89524.SAMN05444370_1391"/>
<evidence type="ECO:0000256" key="1">
    <source>
        <dbReference type="SAM" id="SignalP"/>
    </source>
</evidence>
<dbReference type="Gene3D" id="3.40.50.1820">
    <property type="entry name" value="alpha/beta hydrolase"/>
    <property type="match status" value="1"/>
</dbReference>
<gene>
    <name evidence="2" type="ORF">SAMN05444370_1391</name>
</gene>
<keyword evidence="1" id="KW-0732">Signal</keyword>
<evidence type="ECO:0000313" key="2">
    <source>
        <dbReference type="EMBL" id="SEB05006.1"/>
    </source>
</evidence>
<protein>
    <recommendedName>
        <fullName evidence="4">Alpha/beta hydrolase</fullName>
    </recommendedName>
</protein>
<reference evidence="2 3" key="1">
    <citation type="submission" date="2016-10" db="EMBL/GenBank/DDBJ databases">
        <authorList>
            <person name="de Groot N.N."/>
        </authorList>
    </citation>
    <scope>NUCLEOTIDE SEQUENCE [LARGE SCALE GENOMIC DNA]</scope>
    <source>
        <strain evidence="2 3">DSM 15345</strain>
    </source>
</reference>
<evidence type="ECO:0000313" key="3">
    <source>
        <dbReference type="Proteomes" id="UP000198703"/>
    </source>
</evidence>
<feature type="signal peptide" evidence="1">
    <location>
        <begin position="1"/>
        <end position="24"/>
    </location>
</feature>
<sequence>MTYLRMLLLCSAMTLGTVTAQSHAALADVRTIVLVHGANVDGSTWRGVYDCLTAKDFKVTVVQMPLTSTEDDIAAVQRIVDV</sequence>
<name>A0A1H4G5W2_9RHOB</name>
<dbReference type="Proteomes" id="UP000198703">
    <property type="component" value="Unassembled WGS sequence"/>
</dbReference>
<evidence type="ECO:0008006" key="4">
    <source>
        <dbReference type="Google" id="ProtNLM"/>
    </source>
</evidence>
<feature type="non-terminal residue" evidence="2">
    <location>
        <position position="82"/>
    </location>
</feature>
<dbReference type="AlphaFoldDB" id="A0A1H4G5W2"/>
<proteinExistence type="predicted"/>
<organism evidence="2 3">
    <name type="scientific">Rubrimonas cliftonensis</name>
    <dbReference type="NCBI Taxonomy" id="89524"/>
    <lineage>
        <taxon>Bacteria</taxon>
        <taxon>Pseudomonadati</taxon>
        <taxon>Pseudomonadota</taxon>
        <taxon>Alphaproteobacteria</taxon>
        <taxon>Rhodobacterales</taxon>
        <taxon>Paracoccaceae</taxon>
        <taxon>Rubrimonas</taxon>
    </lineage>
</organism>
<dbReference type="InterPro" id="IPR029058">
    <property type="entry name" value="AB_hydrolase_fold"/>
</dbReference>